<sequence length="61" mass="7564">MAKTIGRDRKRGRVMEARAFSNLMTRKRRFKVKTNSGTEDAWEENRRKRRNKQERKRRNNR</sequence>
<dbReference type="Proteomes" id="UP000317369">
    <property type="component" value="Chromosome"/>
</dbReference>
<keyword evidence="3" id="KW-1185">Reference proteome</keyword>
<accession>A0A517YVT2</accession>
<protein>
    <submittedName>
        <fullName evidence="2">Uncharacterized protein</fullName>
    </submittedName>
</protein>
<feature type="compositionally biased region" description="Basic residues" evidence="1">
    <location>
        <begin position="47"/>
        <end position="61"/>
    </location>
</feature>
<evidence type="ECO:0000256" key="1">
    <source>
        <dbReference type="SAM" id="MobiDB-lite"/>
    </source>
</evidence>
<evidence type="ECO:0000313" key="3">
    <source>
        <dbReference type="Proteomes" id="UP000317369"/>
    </source>
</evidence>
<organism evidence="2 3">
    <name type="scientific">Poriferisphaera corsica</name>
    <dbReference type="NCBI Taxonomy" id="2528020"/>
    <lineage>
        <taxon>Bacteria</taxon>
        <taxon>Pseudomonadati</taxon>
        <taxon>Planctomycetota</taxon>
        <taxon>Phycisphaerae</taxon>
        <taxon>Phycisphaerales</taxon>
        <taxon>Phycisphaeraceae</taxon>
        <taxon>Poriferisphaera</taxon>
    </lineage>
</organism>
<gene>
    <name evidence="2" type="ORF">KS4_23690</name>
</gene>
<name>A0A517YVT2_9BACT</name>
<feature type="region of interest" description="Disordered" evidence="1">
    <location>
        <begin position="25"/>
        <end position="61"/>
    </location>
</feature>
<evidence type="ECO:0000313" key="2">
    <source>
        <dbReference type="EMBL" id="QDU34302.1"/>
    </source>
</evidence>
<dbReference type="AlphaFoldDB" id="A0A517YVT2"/>
<dbReference type="EMBL" id="CP036425">
    <property type="protein sequence ID" value="QDU34302.1"/>
    <property type="molecule type" value="Genomic_DNA"/>
</dbReference>
<proteinExistence type="predicted"/>
<reference evidence="2 3" key="1">
    <citation type="submission" date="2019-02" db="EMBL/GenBank/DDBJ databases">
        <title>Deep-cultivation of Planctomycetes and their phenomic and genomic characterization uncovers novel biology.</title>
        <authorList>
            <person name="Wiegand S."/>
            <person name="Jogler M."/>
            <person name="Boedeker C."/>
            <person name="Pinto D."/>
            <person name="Vollmers J."/>
            <person name="Rivas-Marin E."/>
            <person name="Kohn T."/>
            <person name="Peeters S.H."/>
            <person name="Heuer A."/>
            <person name="Rast P."/>
            <person name="Oberbeckmann S."/>
            <person name="Bunk B."/>
            <person name="Jeske O."/>
            <person name="Meyerdierks A."/>
            <person name="Storesund J.E."/>
            <person name="Kallscheuer N."/>
            <person name="Luecker S."/>
            <person name="Lage O.M."/>
            <person name="Pohl T."/>
            <person name="Merkel B.J."/>
            <person name="Hornburger P."/>
            <person name="Mueller R.-W."/>
            <person name="Bruemmer F."/>
            <person name="Labrenz M."/>
            <person name="Spormann A.M."/>
            <person name="Op den Camp H."/>
            <person name="Overmann J."/>
            <person name="Amann R."/>
            <person name="Jetten M.S.M."/>
            <person name="Mascher T."/>
            <person name="Medema M.H."/>
            <person name="Devos D.P."/>
            <person name="Kaster A.-K."/>
            <person name="Ovreas L."/>
            <person name="Rohde M."/>
            <person name="Galperin M.Y."/>
            <person name="Jogler C."/>
        </authorList>
    </citation>
    <scope>NUCLEOTIDE SEQUENCE [LARGE SCALE GENOMIC DNA]</scope>
    <source>
        <strain evidence="2 3">KS4</strain>
    </source>
</reference>
<dbReference type="KEGG" id="pcor:KS4_23690"/>